<dbReference type="Proteomes" id="UP000321947">
    <property type="component" value="Unassembled WGS sequence"/>
</dbReference>
<proteinExistence type="predicted"/>
<evidence type="ECO:0000313" key="4">
    <source>
        <dbReference type="Proteomes" id="UP000321393"/>
    </source>
</evidence>
<evidence type="ECO:0000313" key="5">
    <source>
        <dbReference type="Proteomes" id="UP000321947"/>
    </source>
</evidence>
<sequence length="184" mass="20498">MCLLYKRCIDNSLTLRRTYKTQTLPQNLDAQVWIITHHDSIVLMKLLMFCSRSLALNLHMWTVPLVVYLSLQVTPSHSRPPPPSLGWNKETSPVRNVEASTVPPPVDTDQNVGTSDVPPPAPCRIADESFVSDQLHSCAAIIDLIAKAGVMCTVNNLGIFYLKLVHEFIVNLPTDFNESGTPDF</sequence>
<dbReference type="EMBL" id="SSTE01002041">
    <property type="protein sequence ID" value="KAA0063932.1"/>
    <property type="molecule type" value="Genomic_DNA"/>
</dbReference>
<evidence type="ECO:0000256" key="1">
    <source>
        <dbReference type="SAM" id="MobiDB-lite"/>
    </source>
</evidence>
<organism evidence="2 4">
    <name type="scientific">Cucumis melo var. makuwa</name>
    <name type="common">Oriental melon</name>
    <dbReference type="NCBI Taxonomy" id="1194695"/>
    <lineage>
        <taxon>Eukaryota</taxon>
        <taxon>Viridiplantae</taxon>
        <taxon>Streptophyta</taxon>
        <taxon>Embryophyta</taxon>
        <taxon>Tracheophyta</taxon>
        <taxon>Spermatophyta</taxon>
        <taxon>Magnoliopsida</taxon>
        <taxon>eudicotyledons</taxon>
        <taxon>Gunneridae</taxon>
        <taxon>Pentapetalae</taxon>
        <taxon>rosids</taxon>
        <taxon>fabids</taxon>
        <taxon>Cucurbitales</taxon>
        <taxon>Cucurbitaceae</taxon>
        <taxon>Benincaseae</taxon>
        <taxon>Cucumis</taxon>
    </lineage>
</organism>
<accession>A0A5A7V6K0</accession>
<dbReference type="EMBL" id="SSTD01010850">
    <property type="protein sequence ID" value="TYK11302.1"/>
    <property type="molecule type" value="Genomic_DNA"/>
</dbReference>
<feature type="region of interest" description="Disordered" evidence="1">
    <location>
        <begin position="78"/>
        <end position="118"/>
    </location>
</feature>
<protein>
    <submittedName>
        <fullName evidence="2">Cell wall protein RBR3-like</fullName>
    </submittedName>
</protein>
<dbReference type="OrthoDB" id="1114110at2759"/>
<name>A0A5A7V6K0_CUCMM</name>
<reference evidence="4 5" key="1">
    <citation type="submission" date="2019-08" db="EMBL/GenBank/DDBJ databases">
        <title>Draft genome sequences of two oriental melons (Cucumis melo L. var makuwa).</title>
        <authorList>
            <person name="Kwon S.-Y."/>
        </authorList>
    </citation>
    <scope>NUCLEOTIDE SEQUENCE [LARGE SCALE GENOMIC DNA]</scope>
    <source>
        <strain evidence="5">cv. Chang Bougi</strain>
        <strain evidence="4">cv. SW 3</strain>
        <tissue evidence="2">Leaf</tissue>
    </source>
</reference>
<dbReference type="Proteomes" id="UP000321393">
    <property type="component" value="Unassembled WGS sequence"/>
</dbReference>
<comment type="caution">
    <text evidence="2">The sequence shown here is derived from an EMBL/GenBank/DDBJ whole genome shotgun (WGS) entry which is preliminary data.</text>
</comment>
<evidence type="ECO:0000313" key="3">
    <source>
        <dbReference type="EMBL" id="TYK11302.1"/>
    </source>
</evidence>
<dbReference type="AlphaFoldDB" id="A0A5A7V6K0"/>
<gene>
    <name evidence="3" type="ORF">E5676_scaffold1827G00080</name>
    <name evidence="2" type="ORF">E6C27_scaffold616G00700</name>
</gene>
<evidence type="ECO:0000313" key="2">
    <source>
        <dbReference type="EMBL" id="KAA0063932.1"/>
    </source>
</evidence>